<accession>A0A4C1TEF0</accession>
<proteinExistence type="predicted"/>
<keyword evidence="2" id="KW-1185">Reference proteome</keyword>
<gene>
    <name evidence="1" type="ORF">EVAR_77792_1</name>
</gene>
<reference evidence="1 2" key="1">
    <citation type="journal article" date="2019" name="Commun. Biol.">
        <title>The bagworm genome reveals a unique fibroin gene that provides high tensile strength.</title>
        <authorList>
            <person name="Kono N."/>
            <person name="Nakamura H."/>
            <person name="Ohtoshi R."/>
            <person name="Tomita M."/>
            <person name="Numata K."/>
            <person name="Arakawa K."/>
        </authorList>
    </citation>
    <scope>NUCLEOTIDE SEQUENCE [LARGE SCALE GENOMIC DNA]</scope>
</reference>
<protein>
    <submittedName>
        <fullName evidence="1">Uncharacterized protein</fullName>
    </submittedName>
</protein>
<organism evidence="1 2">
    <name type="scientific">Eumeta variegata</name>
    <name type="common">Bagworm moth</name>
    <name type="synonym">Eumeta japonica</name>
    <dbReference type="NCBI Taxonomy" id="151549"/>
    <lineage>
        <taxon>Eukaryota</taxon>
        <taxon>Metazoa</taxon>
        <taxon>Ecdysozoa</taxon>
        <taxon>Arthropoda</taxon>
        <taxon>Hexapoda</taxon>
        <taxon>Insecta</taxon>
        <taxon>Pterygota</taxon>
        <taxon>Neoptera</taxon>
        <taxon>Endopterygota</taxon>
        <taxon>Lepidoptera</taxon>
        <taxon>Glossata</taxon>
        <taxon>Ditrysia</taxon>
        <taxon>Tineoidea</taxon>
        <taxon>Psychidae</taxon>
        <taxon>Oiketicinae</taxon>
        <taxon>Eumeta</taxon>
    </lineage>
</organism>
<name>A0A4C1TEF0_EUMVA</name>
<dbReference type="EMBL" id="BGZK01000047">
    <property type="protein sequence ID" value="GBP11671.1"/>
    <property type="molecule type" value="Genomic_DNA"/>
</dbReference>
<dbReference type="AlphaFoldDB" id="A0A4C1TEF0"/>
<evidence type="ECO:0000313" key="2">
    <source>
        <dbReference type="Proteomes" id="UP000299102"/>
    </source>
</evidence>
<evidence type="ECO:0000313" key="1">
    <source>
        <dbReference type="EMBL" id="GBP11671.1"/>
    </source>
</evidence>
<dbReference type="Proteomes" id="UP000299102">
    <property type="component" value="Unassembled WGS sequence"/>
</dbReference>
<sequence length="96" mass="10779">MRRQLSKRGPLLPTARVSSVSSFPGCAHGSRMCRWECACEKGWDGMCDEKLNYCKGNRETCKMEANVNLWKPEMAIMSASVLLGPAGRTARYYQTI</sequence>
<comment type="caution">
    <text evidence="1">The sequence shown here is derived from an EMBL/GenBank/DDBJ whole genome shotgun (WGS) entry which is preliminary data.</text>
</comment>